<evidence type="ECO:0000256" key="9">
    <source>
        <dbReference type="ARBA" id="ARBA00023136"/>
    </source>
</evidence>
<dbReference type="PRINTS" id="PR01415">
    <property type="entry name" value="ANKYRIN"/>
</dbReference>
<feature type="transmembrane region" description="Helical" evidence="13">
    <location>
        <begin position="523"/>
        <end position="549"/>
    </location>
</feature>
<feature type="transmembrane region" description="Helical" evidence="13">
    <location>
        <begin position="433"/>
        <end position="453"/>
    </location>
</feature>
<keyword evidence="5" id="KW-0677">Repeat</keyword>
<feature type="transmembrane region" description="Helical" evidence="13">
    <location>
        <begin position="487"/>
        <end position="511"/>
    </location>
</feature>
<proteinExistence type="predicted"/>
<keyword evidence="8" id="KW-0406">Ion transport</keyword>
<dbReference type="GO" id="GO:0005216">
    <property type="term" value="F:monoatomic ion channel activity"/>
    <property type="evidence" value="ECO:0007669"/>
    <property type="project" value="InterPro"/>
</dbReference>
<organism evidence="15 16">
    <name type="scientific">Halocaridina rubra</name>
    <name type="common">Hawaiian red shrimp</name>
    <dbReference type="NCBI Taxonomy" id="373956"/>
    <lineage>
        <taxon>Eukaryota</taxon>
        <taxon>Metazoa</taxon>
        <taxon>Ecdysozoa</taxon>
        <taxon>Arthropoda</taxon>
        <taxon>Crustacea</taxon>
        <taxon>Multicrustacea</taxon>
        <taxon>Malacostraca</taxon>
        <taxon>Eumalacostraca</taxon>
        <taxon>Eucarida</taxon>
        <taxon>Decapoda</taxon>
        <taxon>Pleocyemata</taxon>
        <taxon>Caridea</taxon>
        <taxon>Atyoidea</taxon>
        <taxon>Atyidae</taxon>
        <taxon>Halocaridina</taxon>
    </lineage>
</organism>
<dbReference type="PROSITE" id="PS50088">
    <property type="entry name" value="ANK_REPEAT"/>
    <property type="match status" value="6"/>
</dbReference>
<dbReference type="Gene3D" id="1.25.40.20">
    <property type="entry name" value="Ankyrin repeat-containing domain"/>
    <property type="match status" value="2"/>
</dbReference>
<gene>
    <name evidence="15" type="ORF">SK128_022823</name>
</gene>
<keyword evidence="4 13" id="KW-0812">Transmembrane</keyword>
<keyword evidence="3" id="KW-0716">Sensory transduction</keyword>
<evidence type="ECO:0000256" key="8">
    <source>
        <dbReference type="ARBA" id="ARBA00023065"/>
    </source>
</evidence>
<keyword evidence="10" id="KW-0325">Glycoprotein</keyword>
<dbReference type="Pfam" id="PF12796">
    <property type="entry name" value="Ank_2"/>
    <property type="match status" value="2"/>
</dbReference>
<dbReference type="GO" id="GO:0034703">
    <property type="term" value="C:cation channel complex"/>
    <property type="evidence" value="ECO:0007669"/>
    <property type="project" value="UniProtKB-ARBA"/>
</dbReference>
<dbReference type="PANTHER" id="PTHR47143">
    <property type="entry name" value="TRANSIENT RECEPTOR POTENTIAL CATION CHANNEL PROTEIN PAINLESS"/>
    <property type="match status" value="1"/>
</dbReference>
<keyword evidence="6 13" id="KW-1133">Transmembrane helix</keyword>
<accession>A0AAN8X689</accession>
<evidence type="ECO:0000256" key="4">
    <source>
        <dbReference type="ARBA" id="ARBA00022692"/>
    </source>
</evidence>
<feature type="transmembrane region" description="Helical" evidence="13">
    <location>
        <begin position="662"/>
        <end position="690"/>
    </location>
</feature>
<evidence type="ECO:0000256" key="11">
    <source>
        <dbReference type="ARBA" id="ARBA00023303"/>
    </source>
</evidence>
<evidence type="ECO:0000259" key="14">
    <source>
        <dbReference type="Pfam" id="PF00520"/>
    </source>
</evidence>
<evidence type="ECO:0000256" key="2">
    <source>
        <dbReference type="ARBA" id="ARBA00022448"/>
    </source>
</evidence>
<dbReference type="PROSITE" id="PS50297">
    <property type="entry name" value="ANK_REP_REGION"/>
    <property type="match status" value="5"/>
</dbReference>
<feature type="repeat" description="ANK" evidence="12">
    <location>
        <begin position="99"/>
        <end position="131"/>
    </location>
</feature>
<dbReference type="SMART" id="SM00248">
    <property type="entry name" value="ANK"/>
    <property type="match status" value="7"/>
</dbReference>
<reference evidence="15 16" key="1">
    <citation type="submission" date="2023-11" db="EMBL/GenBank/DDBJ databases">
        <title>Halocaridina rubra genome assembly.</title>
        <authorList>
            <person name="Smith C."/>
        </authorList>
    </citation>
    <scope>NUCLEOTIDE SEQUENCE [LARGE SCALE GENOMIC DNA]</scope>
    <source>
        <strain evidence="15">EP-1</strain>
        <tissue evidence="15">Whole</tissue>
    </source>
</reference>
<evidence type="ECO:0000256" key="6">
    <source>
        <dbReference type="ARBA" id="ARBA00022989"/>
    </source>
</evidence>
<name>A0AAN8X689_HALRR</name>
<dbReference type="InterPro" id="IPR036770">
    <property type="entry name" value="Ankyrin_rpt-contain_sf"/>
</dbReference>
<evidence type="ECO:0000256" key="10">
    <source>
        <dbReference type="ARBA" id="ARBA00023180"/>
    </source>
</evidence>
<feature type="transmembrane region" description="Helical" evidence="13">
    <location>
        <begin position="569"/>
        <end position="596"/>
    </location>
</feature>
<dbReference type="InterPro" id="IPR002110">
    <property type="entry name" value="Ankyrin_rpt"/>
</dbReference>
<protein>
    <recommendedName>
        <fullName evidence="14">Ion transport domain-containing protein</fullName>
    </recommendedName>
</protein>
<evidence type="ECO:0000313" key="15">
    <source>
        <dbReference type="EMBL" id="KAK7078507.1"/>
    </source>
</evidence>
<keyword evidence="2" id="KW-0813">Transport</keyword>
<feature type="repeat" description="ANK" evidence="12">
    <location>
        <begin position="208"/>
        <end position="241"/>
    </location>
</feature>
<evidence type="ECO:0000256" key="1">
    <source>
        <dbReference type="ARBA" id="ARBA00004141"/>
    </source>
</evidence>
<feature type="repeat" description="ANK" evidence="12">
    <location>
        <begin position="66"/>
        <end position="98"/>
    </location>
</feature>
<keyword evidence="16" id="KW-1185">Reference proteome</keyword>
<dbReference type="InterPro" id="IPR052076">
    <property type="entry name" value="TRP_cation_channel"/>
</dbReference>
<evidence type="ECO:0000256" key="5">
    <source>
        <dbReference type="ARBA" id="ARBA00022737"/>
    </source>
</evidence>
<evidence type="ECO:0000256" key="13">
    <source>
        <dbReference type="SAM" id="Phobius"/>
    </source>
</evidence>
<dbReference type="InterPro" id="IPR005821">
    <property type="entry name" value="Ion_trans_dom"/>
</dbReference>
<keyword evidence="11" id="KW-0407">Ion channel</keyword>
<feature type="domain" description="Ion transport" evidence="14">
    <location>
        <begin position="501"/>
        <end position="700"/>
    </location>
</feature>
<dbReference type="Proteomes" id="UP001381693">
    <property type="component" value="Unassembled WGS sequence"/>
</dbReference>
<keyword evidence="7 12" id="KW-0040">ANK repeat</keyword>
<evidence type="ECO:0000313" key="16">
    <source>
        <dbReference type="Proteomes" id="UP001381693"/>
    </source>
</evidence>
<feature type="transmembrane region" description="Helical" evidence="13">
    <location>
        <begin position="608"/>
        <end position="627"/>
    </location>
</feature>
<dbReference type="SUPFAM" id="SSF48403">
    <property type="entry name" value="Ankyrin repeat"/>
    <property type="match status" value="1"/>
</dbReference>
<dbReference type="PANTHER" id="PTHR47143:SF1">
    <property type="entry name" value="ION_TRANS DOMAIN-CONTAINING PROTEIN"/>
    <property type="match status" value="1"/>
</dbReference>
<feature type="repeat" description="ANK" evidence="12">
    <location>
        <begin position="173"/>
        <end position="196"/>
    </location>
</feature>
<dbReference type="AlphaFoldDB" id="A0AAN8X689"/>
<comment type="caution">
    <text evidence="15">The sequence shown here is derived from an EMBL/GenBank/DDBJ whole genome shotgun (WGS) entry which is preliminary data.</text>
</comment>
<evidence type="ECO:0000256" key="3">
    <source>
        <dbReference type="ARBA" id="ARBA00022606"/>
    </source>
</evidence>
<dbReference type="Pfam" id="PF00520">
    <property type="entry name" value="Ion_trans"/>
    <property type="match status" value="1"/>
</dbReference>
<feature type="repeat" description="ANK" evidence="12">
    <location>
        <begin position="132"/>
        <end position="172"/>
    </location>
</feature>
<evidence type="ECO:0000256" key="12">
    <source>
        <dbReference type="PROSITE-ProRule" id="PRU00023"/>
    </source>
</evidence>
<keyword evidence="9 13" id="KW-0472">Membrane</keyword>
<evidence type="ECO:0000256" key="7">
    <source>
        <dbReference type="ARBA" id="ARBA00023043"/>
    </source>
</evidence>
<feature type="repeat" description="ANK" evidence="12">
    <location>
        <begin position="242"/>
        <end position="282"/>
    </location>
</feature>
<dbReference type="EMBL" id="JAXCGZ010007795">
    <property type="protein sequence ID" value="KAK7078507.1"/>
    <property type="molecule type" value="Genomic_DNA"/>
</dbReference>
<sequence length="949" mass="105013">MSSRKIILGRMSSVDGASQETPVLRGPQPDARFSLLVEALKTNDLPGVLAQLARGLSVNHQEAAKGNRTPLIYAVKHDCLEVVDELLKRGARVGIADANGVTPLHMAAAGGHVPTVLLLLSQGASPDSTDAHSRTPLHYAARAANQDPTDRGVIGVVETLLKKGANRRKLDQEGRIPLHNAATAGSAKLIKVLVDKRSTETLNMKDNEGRTPLHCAVLGARSLEAVSVLLQLGCTIDARDAQGHTPMHLVAARPVNYVDDEFDGACLELLLSQGASVAAKDDEGYNALSLALRRTMWWGRPCTRDFVLHAVQLLVAKGSCIQDGFAMWRMVESFPSLVPVALNRSFCSNTSVRDSQHLRLDFDFGPLTVDARQLREIHRQSPLNPQSELPPPLLKDAEVAMLHYILWAGRKRLLRHPLCHTFLHLKWCKVRKYFLANVLFYLLFVLSLTAFLLSTENCAKDIKSSNISSNSRNTTNSTLNISDTRCLWVGIEAGLVGLSWWCLIIFSSVLTLREVVQLCQNPLLYICNIGNIFDATLVICVPQLLIGGFDMGQYASVTSCCLASWQQKVGAISIILAWVRLMLFTGQFPSCGVYIVMFSTVAKNVMKFLSMYIFLLVAFALGFHVLLRHKAIFDNPGISLVTSLVMMTGELDYESTFLESGISVLSIFILVVFIVLVFIILSNLLVGLAVSDMYAIRQRSEVLRLTRHVELMAQVEALFQSRFMPKSIQRCLLNNISLTGCQLKPSISVFPNRTVGFIDAMFLMLVKLVPSRKYLIKIFEIFVSGFIPPENEPSLPKELLSEAVNIALHEHEVDKRDRLLHLRALQSGVGWQHKSVHMQSSNATSQLAVFRRNSLSRPTSIAVPRNSWRWTFTSDADVEEDAAEHTHLVLQSQPSIRSSALGPSATLGRPVIPDSNARLDDLRAMIFNLQTTVEQLTATVNQQKSNRQN</sequence>
<comment type="subcellular location">
    <subcellularLocation>
        <location evidence="1">Membrane</location>
        <topology evidence="1">Multi-pass membrane protein</topology>
    </subcellularLocation>
</comment>